<keyword evidence="3" id="KW-1185">Reference proteome</keyword>
<feature type="signal peptide" evidence="1">
    <location>
        <begin position="1"/>
        <end position="32"/>
    </location>
</feature>
<accession>A0A081NUL4</accession>
<proteinExistence type="predicted"/>
<evidence type="ECO:0008006" key="4">
    <source>
        <dbReference type="Google" id="ProtNLM"/>
    </source>
</evidence>
<feature type="chain" id="PRO_5001761102" description="Ig-like domain-containing protein" evidence="1">
    <location>
        <begin position="33"/>
        <end position="1786"/>
    </location>
</feature>
<dbReference type="EMBL" id="JNVM01000043">
    <property type="protein sequence ID" value="KEQ22137.1"/>
    <property type="molecule type" value="Genomic_DNA"/>
</dbReference>
<dbReference type="Gene3D" id="2.60.40.10">
    <property type="entry name" value="Immunoglobulins"/>
    <property type="match status" value="1"/>
</dbReference>
<dbReference type="eggNOG" id="COG4677">
    <property type="taxonomic scope" value="Bacteria"/>
</dbReference>
<evidence type="ECO:0000256" key="1">
    <source>
        <dbReference type="SAM" id="SignalP"/>
    </source>
</evidence>
<reference evidence="2 3" key="1">
    <citation type="submission" date="2014-06" db="EMBL/GenBank/DDBJ databases">
        <title>Draft genome sequence of Paenibacillus sp. MSt1.</title>
        <authorList>
            <person name="Aw Y.K."/>
            <person name="Ong K.S."/>
            <person name="Gan H.M."/>
            <person name="Lee S.M."/>
        </authorList>
    </citation>
    <scope>NUCLEOTIDE SEQUENCE [LARGE SCALE GENOMIC DNA]</scope>
    <source>
        <strain evidence="2 3">MSt1</strain>
    </source>
</reference>
<gene>
    <name evidence="2" type="ORF">ET33_27665</name>
</gene>
<organism evidence="2 3">
    <name type="scientific">Paenibacillus tyrfis</name>
    <dbReference type="NCBI Taxonomy" id="1501230"/>
    <lineage>
        <taxon>Bacteria</taxon>
        <taxon>Bacillati</taxon>
        <taxon>Bacillota</taxon>
        <taxon>Bacilli</taxon>
        <taxon>Bacillales</taxon>
        <taxon>Paenibacillaceae</taxon>
        <taxon>Paenibacillus</taxon>
    </lineage>
</organism>
<dbReference type="OrthoDB" id="2654915at2"/>
<name>A0A081NUL4_9BACL</name>
<evidence type="ECO:0000313" key="2">
    <source>
        <dbReference type="EMBL" id="KEQ22137.1"/>
    </source>
</evidence>
<protein>
    <recommendedName>
        <fullName evidence="4">Ig-like domain-containing protein</fullName>
    </recommendedName>
</protein>
<dbReference type="InterPro" id="IPR013783">
    <property type="entry name" value="Ig-like_fold"/>
</dbReference>
<dbReference type="Proteomes" id="UP000028123">
    <property type="component" value="Unassembled WGS sequence"/>
</dbReference>
<comment type="caution">
    <text evidence="2">The sequence shown here is derived from an EMBL/GenBank/DDBJ whole genome shotgun (WGS) entry which is preliminary data.</text>
</comment>
<sequence>MNKRISKRISILLAVCMLITLLLHPAFGQVQAAESTNKDYLERYVYGAKIVNHKDMPSWTTNYDSKELNFFSVFSRVAYPCGAPSMAGISLSLGDDDYDCENRQFTDTDIDHVRGFFRGTIDIAQIPELKRIAEGGTAKFIVKVGKLNSSSNNGAYIKVFTNGAERWYEHSTKDEEDKYNIDSGWIGFGSQDKIMIQTETNGTGTTVENIRIYFADVELPAVANYTFTSDGTERVNKELGQQELFLKKDQSLHLTYNFSKPVQANAPVALAGLSSHKLFMNPAGTALPANGQPQGLKLGLTADEAKQYVKALPYDYTASDYHHTGNSPIEGGGGLQEKKMEEKSLWTKIDEAEFHDGAGNPLQILDGFTAAGSSSNSFLAGKKVNPFDYEHSGYRVVIDAVPPRYSSSTNGIQPDILTGSTLNKGDVVDFIVNLTEKAIVKEGENWNAKGLYLKFNNGMKAYYVEGENSETWRFRATVTEATSDVSLLKVIALTHDSKPDHTDTGVIQDYAGNLLMDRVNTGKVENSDDALKSVPETRIDWAKLSIDNTKPVLGFRYEDGGANGETYGKKGKITIDANDPDIITPKDDPTESGIVRPGSGIYRPLNMTGSGSDNAAGVGLVYYYWSKKAENPLAAKEADQFAAVKRYSLTGQQPREGLYPGEMPDFNLMGVNNKTNLLLPPAEAFAPENSGTWYLHTWTADMTWDTARQLMQYKKTKQFKADHAKQYEDWKSEYKNNHPGSSDQDAEGYADGEALKAVGKYGDLSLWPAADFKHDDSNWVYAAAPILLDNQPPDIKPGVPSGNNTAEVKVPVELEDKHSGLDTEQLLFQWVKPGEEPSEIGWAKIPDSRIVTTLNHVVEDGEYELYLKAADKAGNQTSVKIAERAIVNSKENIRVAFAPEASERYVKSHPITFSISGLSVGEAVYAFSPSAARPEDKAYYPLTLALNGLVPPVGGHSVGSAVYGAGVTSSVYGLSVTGAVYDNAYLIPKDETLNGLQYLHIKLRKQGEDRYYYYYTPYRFDNAAPAVSFSLPGVGYPKASHSVTVTATELYNAAGMITQYQWVKSTDKPPAETSGNWMLLPEDGVVTIDNSKLAKGEVADYVLYVYAIDGAGNGAIRHTDAFRLVREDSAPIEVLQSDLVYIGGNESDGYYAIAKLMLGNASKDGFEYSISSDGGATWKPWMPYSNFVKAEVSGGQADQLKLKVKFKSPSGIVSRETTIDTRGYTSVEDPVYGLAVHSTLRPVAGGVSLKITVPAGIKVVPSASLNPAPPVRVSGNTFEIPQNGLYTFELSDVVDSKRKDQLLVVVKNIDNTPPVGVIEQKITGPTTSNVQVKLHTSKDVRILNNDGRDTYTFTDNGTFTFQFEDEAGHTGSATATVTNIDRTQPGARIVKSYAYGEQGGQTFKTIQDASGQVMLAQGVTLSVEKADAGGKDFIVVRGNDPKDPNGRVTQLQNGTASFTVADLLGNTNVLEENITNLVGELPAPESIAYEFTDDNGNPLPEEKIVTIQGKKYAKGKVKVTLKGKVNAPNQVFIGTVPIEQDSGYANRISDANGNYSYSALYSTNGELRIALSDLLGNVTRTVIRVEGLDNTPPTITLKNPVVAVTQNKKDFNPLVDLGGYTVSDNVSDPSKLKVAVQNLDLSKLGRQTVTYTVTDEVGNSSSVTQEVMVLSSGGLLITGNGQMLSSALAESVLFDRSHITFTVSGYNEMNVEGKSMINEQGRYDILYHSGLYREGQMKYIAQQVTMEQLLSNRYEVAFPETGWYTIVVRTQEREREFASFFIGKMD</sequence>
<evidence type="ECO:0000313" key="3">
    <source>
        <dbReference type="Proteomes" id="UP000028123"/>
    </source>
</evidence>
<dbReference type="RefSeq" id="WP_036692257.1">
    <property type="nucleotide sequence ID" value="NZ_JNVM01000043.1"/>
</dbReference>
<keyword evidence="1" id="KW-0732">Signal</keyword>